<dbReference type="InterPro" id="IPR011006">
    <property type="entry name" value="CheY-like_superfamily"/>
</dbReference>
<dbReference type="PANTHER" id="PTHR24422:SF27">
    <property type="entry name" value="PROTEIN-GLUTAMATE O-METHYLTRANSFERASE"/>
    <property type="match status" value="1"/>
</dbReference>
<dbReference type="PROSITE" id="PS50109">
    <property type="entry name" value="HIS_KIN"/>
    <property type="match status" value="1"/>
</dbReference>
<dbReference type="InterPro" id="IPR005467">
    <property type="entry name" value="His_kinase_dom"/>
</dbReference>
<dbReference type="Gene3D" id="3.30.450.20">
    <property type="entry name" value="PAS domain"/>
    <property type="match status" value="1"/>
</dbReference>
<dbReference type="InterPro" id="IPR000014">
    <property type="entry name" value="PAS"/>
</dbReference>
<dbReference type="Gene3D" id="3.30.565.10">
    <property type="entry name" value="Histidine kinase-like ATPase, C-terminal domain"/>
    <property type="match status" value="1"/>
</dbReference>
<dbReference type="Gene3D" id="3.30.450.40">
    <property type="match status" value="1"/>
</dbReference>
<dbReference type="InterPro" id="IPR022641">
    <property type="entry name" value="CheR_N"/>
</dbReference>
<dbReference type="CDD" id="cd17580">
    <property type="entry name" value="REC_2_DhkD-like"/>
    <property type="match status" value="1"/>
</dbReference>
<feature type="region of interest" description="Disordered" evidence="14">
    <location>
        <begin position="1243"/>
        <end position="1263"/>
    </location>
</feature>
<keyword evidence="10" id="KW-0472">Membrane</keyword>
<evidence type="ECO:0000256" key="7">
    <source>
        <dbReference type="ARBA" id="ARBA00022691"/>
    </source>
</evidence>
<dbReference type="GO" id="GO:0032259">
    <property type="term" value="P:methylation"/>
    <property type="evidence" value="ECO:0007669"/>
    <property type="project" value="UniProtKB-KW"/>
</dbReference>
<evidence type="ECO:0000256" key="14">
    <source>
        <dbReference type="SAM" id="MobiDB-lite"/>
    </source>
</evidence>
<dbReference type="CDD" id="cd16434">
    <property type="entry name" value="CheB-CheR_fusion"/>
    <property type="match status" value="1"/>
</dbReference>
<dbReference type="SMART" id="SM00065">
    <property type="entry name" value="GAF"/>
    <property type="match status" value="1"/>
</dbReference>
<evidence type="ECO:0000259" key="19">
    <source>
        <dbReference type="PROSITE" id="PS50123"/>
    </source>
</evidence>
<feature type="compositionally biased region" description="Basic and acidic residues" evidence="14">
    <location>
        <begin position="1245"/>
        <end position="1263"/>
    </location>
</feature>
<dbReference type="GO" id="GO:0005737">
    <property type="term" value="C:cytoplasm"/>
    <property type="evidence" value="ECO:0007669"/>
    <property type="project" value="InterPro"/>
</dbReference>
<feature type="domain" description="CheB-type methylesterase" evidence="18">
    <location>
        <begin position="11"/>
        <end position="199"/>
    </location>
</feature>
<dbReference type="SUPFAM" id="SSF53335">
    <property type="entry name" value="S-adenosyl-L-methionine-dependent methyltransferases"/>
    <property type="match status" value="1"/>
</dbReference>
<dbReference type="FunFam" id="1.10.287.130:FF:000001">
    <property type="entry name" value="Two-component sensor histidine kinase"/>
    <property type="match status" value="1"/>
</dbReference>
<keyword evidence="6" id="KW-0808">Transferase</keyword>
<dbReference type="Pfam" id="PF01339">
    <property type="entry name" value="CheB_methylest"/>
    <property type="match status" value="1"/>
</dbReference>
<dbReference type="Pfam" id="PF03705">
    <property type="entry name" value="CheR_N"/>
    <property type="match status" value="1"/>
</dbReference>
<feature type="domain" description="Response regulatory" evidence="16">
    <location>
        <begin position="1264"/>
        <end position="1380"/>
    </location>
</feature>
<evidence type="ECO:0000256" key="11">
    <source>
        <dbReference type="PROSITE-ProRule" id="PRU00050"/>
    </source>
</evidence>
<dbReference type="Gene3D" id="3.40.50.180">
    <property type="entry name" value="Methylesterase CheB, C-terminal domain"/>
    <property type="match status" value="1"/>
</dbReference>
<dbReference type="InterPro" id="IPR050903">
    <property type="entry name" value="Bact_Chemotaxis_MeTrfase"/>
</dbReference>
<evidence type="ECO:0008006" key="22">
    <source>
        <dbReference type="Google" id="ProtNLM"/>
    </source>
</evidence>
<dbReference type="Pfam" id="PF00512">
    <property type="entry name" value="HisKA"/>
    <property type="match status" value="1"/>
</dbReference>
<evidence type="ECO:0000259" key="16">
    <source>
        <dbReference type="PROSITE" id="PS50110"/>
    </source>
</evidence>
<comment type="catalytic activity">
    <reaction evidence="1">
        <text>ATP + protein L-histidine = ADP + protein N-phospho-L-histidine.</text>
        <dbReference type="EC" id="2.7.13.3"/>
    </reaction>
</comment>
<dbReference type="SMART" id="SM00388">
    <property type="entry name" value="HisKA"/>
    <property type="match status" value="1"/>
</dbReference>
<dbReference type="InterPro" id="IPR000780">
    <property type="entry name" value="CheR_MeTrfase"/>
</dbReference>
<comment type="caution">
    <text evidence="20">The sequence shown here is derived from an EMBL/GenBank/DDBJ whole genome shotgun (WGS) entry which is preliminary data.</text>
</comment>
<evidence type="ECO:0000256" key="5">
    <source>
        <dbReference type="ARBA" id="ARBA00022603"/>
    </source>
</evidence>
<dbReference type="Pfam" id="PF01739">
    <property type="entry name" value="CheR"/>
    <property type="match status" value="1"/>
</dbReference>
<dbReference type="PROSITE" id="PS50122">
    <property type="entry name" value="CHEB"/>
    <property type="match status" value="1"/>
</dbReference>
<dbReference type="SUPFAM" id="SSF52738">
    <property type="entry name" value="Methylesterase CheB, C-terminal domain"/>
    <property type="match status" value="1"/>
</dbReference>
<evidence type="ECO:0000256" key="12">
    <source>
        <dbReference type="PROSITE-ProRule" id="PRU00169"/>
    </source>
</evidence>
<feature type="modified residue" description="4-aspartylphosphate" evidence="12">
    <location>
        <position position="1313"/>
    </location>
</feature>
<dbReference type="Pfam" id="PF00072">
    <property type="entry name" value="Response_reg"/>
    <property type="match status" value="1"/>
</dbReference>
<name>A0A9W6LRB9_9HYPH</name>
<dbReference type="CDD" id="cd00130">
    <property type="entry name" value="PAS"/>
    <property type="match status" value="1"/>
</dbReference>
<reference evidence="20" key="1">
    <citation type="journal article" date="2023" name="Int. J. Syst. Evol. Microbiol.">
        <title>Methylocystis iwaonis sp. nov., a type II methane-oxidizing bacterium from surface soil of a rice paddy field in Japan, and emended description of the genus Methylocystis (ex Whittenbury et al. 1970) Bowman et al. 1993.</title>
        <authorList>
            <person name="Kaise H."/>
            <person name="Sawadogo J.B."/>
            <person name="Alam M.S."/>
            <person name="Ueno C."/>
            <person name="Dianou D."/>
            <person name="Shinjo R."/>
            <person name="Asakawa S."/>
        </authorList>
    </citation>
    <scope>NUCLEOTIDE SEQUENCE</scope>
    <source>
        <strain evidence="20">LMG27198</strain>
    </source>
</reference>
<dbReference type="Pfam" id="PF13185">
    <property type="entry name" value="GAF_2"/>
    <property type="match status" value="1"/>
</dbReference>
<dbReference type="PRINTS" id="PR00996">
    <property type="entry name" value="CHERMTFRASE"/>
</dbReference>
<dbReference type="InterPro" id="IPR035965">
    <property type="entry name" value="PAS-like_dom_sf"/>
</dbReference>
<dbReference type="InterPro" id="IPR029016">
    <property type="entry name" value="GAF-like_dom_sf"/>
</dbReference>
<evidence type="ECO:0000256" key="13">
    <source>
        <dbReference type="SAM" id="Coils"/>
    </source>
</evidence>
<evidence type="ECO:0000259" key="15">
    <source>
        <dbReference type="PROSITE" id="PS50109"/>
    </source>
</evidence>
<keyword evidence="4 12" id="KW-0597">Phosphoprotein</keyword>
<dbReference type="GO" id="GO:0008984">
    <property type="term" value="F:protein-glutamate methylesterase activity"/>
    <property type="evidence" value="ECO:0007669"/>
    <property type="project" value="InterPro"/>
</dbReference>
<dbReference type="SUPFAM" id="SSF55781">
    <property type="entry name" value="GAF domain-like"/>
    <property type="match status" value="1"/>
</dbReference>
<dbReference type="PROSITE" id="PS50113">
    <property type="entry name" value="PAC"/>
    <property type="match status" value="1"/>
</dbReference>
<feature type="active site" evidence="11">
    <location>
        <position position="141"/>
    </location>
</feature>
<dbReference type="Proteomes" id="UP001144323">
    <property type="component" value="Unassembled WGS sequence"/>
</dbReference>
<dbReference type="SMART" id="SM00091">
    <property type="entry name" value="PAS"/>
    <property type="match status" value="2"/>
</dbReference>
<evidence type="ECO:0000256" key="2">
    <source>
        <dbReference type="ARBA" id="ARBA00001541"/>
    </source>
</evidence>
<keyword evidence="8" id="KW-0418">Kinase</keyword>
<dbReference type="GO" id="GO:0008983">
    <property type="term" value="F:protein-glutamate O-methyltransferase activity"/>
    <property type="evidence" value="ECO:0007669"/>
    <property type="project" value="UniProtKB-EC"/>
</dbReference>
<organism evidence="20 21">
    <name type="scientific">Methylocystis echinoides</name>
    <dbReference type="NCBI Taxonomy" id="29468"/>
    <lineage>
        <taxon>Bacteria</taxon>
        <taxon>Pseudomonadati</taxon>
        <taxon>Pseudomonadota</taxon>
        <taxon>Alphaproteobacteria</taxon>
        <taxon>Hyphomicrobiales</taxon>
        <taxon>Methylocystaceae</taxon>
        <taxon>Methylocystis</taxon>
    </lineage>
</organism>
<evidence type="ECO:0000256" key="10">
    <source>
        <dbReference type="ARBA" id="ARBA00023136"/>
    </source>
</evidence>
<protein>
    <recommendedName>
        <fullName evidence="22">Protein-glutamate O-methyltransferase</fullName>
    </recommendedName>
</protein>
<dbReference type="InterPro" id="IPR036804">
    <property type="entry name" value="CheR_N_sf"/>
</dbReference>
<dbReference type="Gene3D" id="1.10.287.130">
    <property type="match status" value="1"/>
</dbReference>
<dbReference type="SMART" id="SM00448">
    <property type="entry name" value="REC"/>
    <property type="match status" value="1"/>
</dbReference>
<dbReference type="SUPFAM" id="SSF47757">
    <property type="entry name" value="Chemotaxis receptor methyltransferase CheR, N-terminal domain"/>
    <property type="match status" value="1"/>
</dbReference>
<evidence type="ECO:0000313" key="21">
    <source>
        <dbReference type="Proteomes" id="UP001144323"/>
    </source>
</evidence>
<dbReference type="CDD" id="cd00075">
    <property type="entry name" value="HATPase"/>
    <property type="match status" value="1"/>
</dbReference>
<evidence type="ECO:0000256" key="3">
    <source>
        <dbReference type="ARBA" id="ARBA00022500"/>
    </source>
</evidence>
<dbReference type="SUPFAM" id="SSF47384">
    <property type="entry name" value="Homodimeric domain of signal transducing histidine kinase"/>
    <property type="match status" value="1"/>
</dbReference>
<dbReference type="PROSITE" id="PS50110">
    <property type="entry name" value="RESPONSE_REGULATORY"/>
    <property type="match status" value="1"/>
</dbReference>
<dbReference type="RefSeq" id="WP_281801538.1">
    <property type="nucleotide sequence ID" value="NZ_BSEC01000001.1"/>
</dbReference>
<dbReference type="SUPFAM" id="SSF55785">
    <property type="entry name" value="PYP-like sensor domain (PAS domain)"/>
    <property type="match status" value="1"/>
</dbReference>
<dbReference type="InterPro" id="IPR000700">
    <property type="entry name" value="PAS-assoc_C"/>
</dbReference>
<keyword evidence="21" id="KW-1185">Reference proteome</keyword>
<dbReference type="InterPro" id="IPR000673">
    <property type="entry name" value="Sig_transdc_resp-reg_Me-estase"/>
</dbReference>
<dbReference type="InterPro" id="IPR029063">
    <property type="entry name" value="SAM-dependent_MTases_sf"/>
</dbReference>
<dbReference type="SMART" id="SM00138">
    <property type="entry name" value="MeTrc"/>
    <property type="match status" value="1"/>
</dbReference>
<feature type="coiled-coil region" evidence="13">
    <location>
        <begin position="634"/>
        <end position="714"/>
    </location>
</feature>
<accession>A0A9W6LRB9</accession>
<dbReference type="Pfam" id="PF13596">
    <property type="entry name" value="PAS_10"/>
    <property type="match status" value="1"/>
</dbReference>
<evidence type="ECO:0000259" key="18">
    <source>
        <dbReference type="PROSITE" id="PS50122"/>
    </source>
</evidence>
<evidence type="ECO:0000313" key="20">
    <source>
        <dbReference type="EMBL" id="GLI92363.1"/>
    </source>
</evidence>
<dbReference type="SMART" id="SM00387">
    <property type="entry name" value="HATPase_c"/>
    <property type="match status" value="1"/>
</dbReference>
<dbReference type="InterPro" id="IPR003594">
    <property type="entry name" value="HATPase_dom"/>
</dbReference>
<feature type="domain" description="Histidine kinase" evidence="15">
    <location>
        <begin position="1024"/>
        <end position="1242"/>
    </location>
</feature>
<dbReference type="InterPro" id="IPR036890">
    <property type="entry name" value="HATPase_C_sf"/>
</dbReference>
<dbReference type="PANTHER" id="PTHR24422">
    <property type="entry name" value="CHEMOTAXIS PROTEIN METHYLTRANSFERASE"/>
    <property type="match status" value="1"/>
</dbReference>
<gene>
    <name evidence="20" type="ORF">LMG27198_13550</name>
</gene>
<feature type="active site" evidence="11">
    <location>
        <position position="50"/>
    </location>
</feature>
<keyword evidence="13" id="KW-0175">Coiled coil</keyword>
<dbReference type="Pfam" id="PF02518">
    <property type="entry name" value="HATPase_c"/>
    <property type="match status" value="1"/>
</dbReference>
<evidence type="ECO:0000259" key="17">
    <source>
        <dbReference type="PROSITE" id="PS50113"/>
    </source>
</evidence>
<proteinExistence type="predicted"/>
<feature type="active site" evidence="11">
    <location>
        <position position="23"/>
    </location>
</feature>
<keyword evidence="5" id="KW-0489">Methyltransferase</keyword>
<dbReference type="InterPro" id="IPR035909">
    <property type="entry name" value="CheB_C"/>
</dbReference>
<feature type="domain" description="CheR-type methyltransferase" evidence="19">
    <location>
        <begin position="202"/>
        <end position="454"/>
    </location>
</feature>
<keyword evidence="3 11" id="KW-0145">Chemotaxis</keyword>
<dbReference type="GO" id="GO:0000156">
    <property type="term" value="F:phosphorelay response regulator activity"/>
    <property type="evidence" value="ECO:0007669"/>
    <property type="project" value="InterPro"/>
</dbReference>
<dbReference type="InterPro" id="IPR003018">
    <property type="entry name" value="GAF"/>
</dbReference>
<dbReference type="GO" id="GO:0006935">
    <property type="term" value="P:chemotaxis"/>
    <property type="evidence" value="ECO:0007669"/>
    <property type="project" value="UniProtKB-UniRule"/>
</dbReference>
<comment type="catalytic activity">
    <reaction evidence="2">
        <text>L-glutamyl-[protein] + S-adenosyl-L-methionine = [protein]-L-glutamate 5-O-methyl ester + S-adenosyl-L-homocysteine</text>
        <dbReference type="Rhea" id="RHEA:24452"/>
        <dbReference type="Rhea" id="RHEA-COMP:10208"/>
        <dbReference type="Rhea" id="RHEA-COMP:10311"/>
        <dbReference type="ChEBI" id="CHEBI:29973"/>
        <dbReference type="ChEBI" id="CHEBI:57856"/>
        <dbReference type="ChEBI" id="CHEBI:59789"/>
        <dbReference type="ChEBI" id="CHEBI:82795"/>
        <dbReference type="EC" id="2.1.1.80"/>
    </reaction>
</comment>
<dbReference type="CDD" id="cd00082">
    <property type="entry name" value="HisKA"/>
    <property type="match status" value="1"/>
</dbReference>
<dbReference type="Gene3D" id="1.10.155.10">
    <property type="entry name" value="Chemotaxis receptor methyltransferase CheR, N-terminal domain"/>
    <property type="match status" value="1"/>
</dbReference>
<dbReference type="Gene3D" id="3.40.50.2300">
    <property type="match status" value="1"/>
</dbReference>
<evidence type="ECO:0000256" key="8">
    <source>
        <dbReference type="ARBA" id="ARBA00022777"/>
    </source>
</evidence>
<dbReference type="GO" id="GO:0000155">
    <property type="term" value="F:phosphorelay sensor kinase activity"/>
    <property type="evidence" value="ECO:0007669"/>
    <property type="project" value="InterPro"/>
</dbReference>
<evidence type="ECO:0000256" key="4">
    <source>
        <dbReference type="ARBA" id="ARBA00022553"/>
    </source>
</evidence>
<dbReference type="Gene3D" id="1.10.287.620">
    <property type="entry name" value="Helix Hairpins"/>
    <property type="match status" value="1"/>
</dbReference>
<sequence>MTDQNEAGAPPFPLTPVCALGASAGGVAALKNFFAGVAPDLGLAYVVIVHLAPDQPSALTEILASETRMPVAQIDASAELQPNHVYVIPPNRELVISGNGVTARAFTEPRGRRSPIDLFFESVAAAREDGIAILLSGSGSDGALGIRAIKEAGGVIFAQEPSEAEFPMMPDNAIATGVVDFTAPVADLSRHLAEVVKNRHAIRQEKEEDVEHQIQLIVAFLRRRIGHDFSNYKRATIMRRVARRMQVTRQESFADYYRYLQHKKDEAQELLSDLLITVTAFFRDPSAFAALAELVIKPLFDRLEADESIRVWVAGCATGEEAYSIGMLLLEEAARRGAHPVIQIFATDIDEAALMTAREGRYPKSIEADISEERLKRFFVKDDSHYRVKKEMRDLVLFAAHSALKDPPFIKIDLISCRNLLIYLQRELQRQLCVLFHYALKPNGYVFLGSAETMDVAQPYFAPVDRDARIYVALGVPDKVAPVLPQLAPDFGVANRRPPQPVQKESAAGVGHSHATALEKTAPPSVLVDGALKILHLSPNAGRFFRPLEGPFSPELPAQVRPELRVDLKLGLQRAIEKGESSLSVPLPVAFNGDRHLVAMHIAPAQEENMAGQALVFFLDLGKASAPSQGEEPEHVSQAEIKRLRQELSAAQERLSAGAKEYEQATQDLRAANEELQSINEEYRSTAEELETSKEELQSINEELQTVNGELKSKLAAISTAHNDLENLVAATEIGTLFLDPAQRIRFFTPRVHDYFNIGATDIGRLLADFSHRLLYDGLGQDVANVLKNLVPVDKAIKTADGRWVSMQVRPYRTLEDKIDGVVVTFTDITKLKVAEEGLASELRAMTRLQELSTRVMEANRLEEPLGTILAAIIELIGGDFGSIQLFDEATQTLRLVAHRGFGQRFLDHFAVVDASSGSACGIALAKCERVAFEDVEAEPAFAPSFEEARAAGYRAVVSAPLCASSGKLVGMLAVHFKEKHAFTPHELRLVDICARQAADAISVQLLQHELREADRRKDEFLAILAHELRNPLTPIHTTLQVMKRANLPEEEVARLHGLIERQTSHLIRLVDDLLDVARITRGKIELRRQPVDVRSAVTQALETTRPLTEGRRQLVTVALPDEALTVDADPMRLSQVFSNLINNASKFSREGGHIDVSAKRDGEDVIICVRDDGIGFSQGSLAHAFELFNQGDQKSGRGQSGIGVGLALARGIVELHGGTINASSEGAGKGSTFEVRLRMSTGRLHGEDDRSKPPARRDGPAPRVLIVDDKSDVSESLAMLVTSFGGEALSEHDGPSALAAVARFKPDVAILDIGLPGMDGYELAREIRKLPEGNSLVLAALSSWSQPDARARALQAGFDQYFIKPLGTEMLEKLLRSIPRPASSDS</sequence>
<evidence type="ECO:0000256" key="1">
    <source>
        <dbReference type="ARBA" id="ARBA00000085"/>
    </source>
</evidence>
<dbReference type="InterPro" id="IPR036097">
    <property type="entry name" value="HisK_dim/P_sf"/>
</dbReference>
<dbReference type="PROSITE" id="PS50123">
    <property type="entry name" value="CHER"/>
    <property type="match status" value="1"/>
</dbReference>
<dbReference type="FunFam" id="3.30.565.10:FF:000006">
    <property type="entry name" value="Sensor histidine kinase WalK"/>
    <property type="match status" value="1"/>
</dbReference>
<keyword evidence="11" id="KW-0378">Hydrolase</keyword>
<dbReference type="InterPro" id="IPR001789">
    <property type="entry name" value="Sig_transdc_resp-reg_receiver"/>
</dbReference>
<dbReference type="InterPro" id="IPR022642">
    <property type="entry name" value="CheR_C"/>
</dbReference>
<evidence type="ECO:0000256" key="9">
    <source>
        <dbReference type="ARBA" id="ARBA00023012"/>
    </source>
</evidence>
<dbReference type="SUPFAM" id="SSF52172">
    <property type="entry name" value="CheY-like"/>
    <property type="match status" value="1"/>
</dbReference>
<dbReference type="EMBL" id="BSEC01000001">
    <property type="protein sequence ID" value="GLI92363.1"/>
    <property type="molecule type" value="Genomic_DNA"/>
</dbReference>
<evidence type="ECO:0000256" key="6">
    <source>
        <dbReference type="ARBA" id="ARBA00022679"/>
    </source>
</evidence>
<dbReference type="Gene3D" id="3.40.50.150">
    <property type="entry name" value="Vaccinia Virus protein VP39"/>
    <property type="match status" value="1"/>
</dbReference>
<dbReference type="InterPro" id="IPR003661">
    <property type="entry name" value="HisK_dim/P_dom"/>
</dbReference>
<feature type="domain" description="PAC" evidence="17">
    <location>
        <begin position="791"/>
        <end position="841"/>
    </location>
</feature>
<keyword evidence="7" id="KW-0949">S-adenosyl-L-methionine</keyword>
<dbReference type="SUPFAM" id="SSF55874">
    <property type="entry name" value="ATPase domain of HSP90 chaperone/DNA topoisomerase II/histidine kinase"/>
    <property type="match status" value="1"/>
</dbReference>
<keyword evidence="9" id="KW-0902">Two-component regulatory system</keyword>